<keyword evidence="5" id="KW-0067">ATP-binding</keyword>
<evidence type="ECO:0000256" key="9">
    <source>
        <dbReference type="ARBA" id="ARBA00050729"/>
    </source>
</evidence>
<gene>
    <name evidence="16" type="ORF">VII00023_14007</name>
</gene>
<protein>
    <recommendedName>
        <fullName evidence="12">2-dehydro-3-deoxygluconokinase</fullName>
        <ecNumber evidence="11">2.7.1.45</ecNumber>
    </recommendedName>
    <alternativeName>
        <fullName evidence="13">2-keto-3-deoxygluconokinase</fullName>
    </alternativeName>
    <alternativeName>
        <fullName evidence="14">3-deoxy-2-oxo-D-gluconate kinase</fullName>
    </alternativeName>
    <alternativeName>
        <fullName evidence="8">KDG kinase</fullName>
    </alternativeName>
</protein>
<evidence type="ECO:0000256" key="13">
    <source>
        <dbReference type="ARBA" id="ARBA00075711"/>
    </source>
</evidence>
<dbReference type="Gene3D" id="3.40.1190.20">
    <property type="match status" value="1"/>
</dbReference>
<organism evidence="16 17">
    <name type="scientific">Vibrio ichthyoenteri ATCC 700023</name>
    <dbReference type="NCBI Taxonomy" id="870968"/>
    <lineage>
        <taxon>Bacteria</taxon>
        <taxon>Pseudomonadati</taxon>
        <taxon>Pseudomonadota</taxon>
        <taxon>Gammaproteobacteria</taxon>
        <taxon>Vibrionales</taxon>
        <taxon>Vibrionaceae</taxon>
        <taxon>Vibrio</taxon>
    </lineage>
</organism>
<dbReference type="SUPFAM" id="SSF53613">
    <property type="entry name" value="Ribokinase-like"/>
    <property type="match status" value="1"/>
</dbReference>
<dbReference type="GO" id="GO:0005829">
    <property type="term" value="C:cytosol"/>
    <property type="evidence" value="ECO:0007669"/>
    <property type="project" value="TreeGrafter"/>
</dbReference>
<dbReference type="FunFam" id="3.40.1190.20:FF:000011">
    <property type="entry name" value="2-dehydro-3-deoxygluconokinase, putative"/>
    <property type="match status" value="1"/>
</dbReference>
<dbReference type="GO" id="GO:0042840">
    <property type="term" value="P:D-glucuronate catabolic process"/>
    <property type="evidence" value="ECO:0007669"/>
    <property type="project" value="TreeGrafter"/>
</dbReference>
<dbReference type="PROSITE" id="PS00584">
    <property type="entry name" value="PFKB_KINASES_2"/>
    <property type="match status" value="1"/>
</dbReference>
<evidence type="ECO:0000313" key="17">
    <source>
        <dbReference type="Proteomes" id="UP000004605"/>
    </source>
</evidence>
<dbReference type="RefSeq" id="WP_006711917.1">
    <property type="nucleotide sequence ID" value="NZ_AFWF01000106.1"/>
</dbReference>
<comment type="catalytic activity">
    <reaction evidence="9">
        <text>2-dehydro-3-deoxy-D-gluconate + ATP = 2-dehydro-3-deoxy-6-phospho-D-gluconate + ADP + H(+)</text>
        <dbReference type="Rhea" id="RHEA:14797"/>
        <dbReference type="ChEBI" id="CHEBI:15378"/>
        <dbReference type="ChEBI" id="CHEBI:30616"/>
        <dbReference type="ChEBI" id="CHEBI:57569"/>
        <dbReference type="ChEBI" id="CHEBI:57990"/>
        <dbReference type="ChEBI" id="CHEBI:456216"/>
        <dbReference type="EC" id="2.7.1.45"/>
    </reaction>
</comment>
<evidence type="ECO:0000256" key="11">
    <source>
        <dbReference type="ARBA" id="ARBA00066369"/>
    </source>
</evidence>
<dbReference type="AlphaFoldDB" id="F9S1E7"/>
<evidence type="ECO:0000256" key="5">
    <source>
        <dbReference type="ARBA" id="ARBA00022840"/>
    </source>
</evidence>
<evidence type="ECO:0000256" key="3">
    <source>
        <dbReference type="ARBA" id="ARBA00022741"/>
    </source>
</evidence>
<comment type="function">
    <text evidence="10">Catalyzes the phosphorylation of 2-keto-3-deoxygluconate (KDG) to produce 2-keto-3-deoxy-6-phosphogluconate (KDPG).</text>
</comment>
<dbReference type="InterPro" id="IPR011611">
    <property type="entry name" value="PfkB_dom"/>
</dbReference>
<feature type="domain" description="Carbohydrate kinase PfkB" evidence="15">
    <location>
        <begin position="2"/>
        <end position="282"/>
    </location>
</feature>
<keyword evidence="2" id="KW-0808">Transferase</keyword>
<evidence type="ECO:0000256" key="1">
    <source>
        <dbReference type="ARBA" id="ARBA00010688"/>
    </source>
</evidence>
<dbReference type="GO" id="GO:0008673">
    <property type="term" value="F:2-dehydro-3-deoxygluconokinase activity"/>
    <property type="evidence" value="ECO:0007669"/>
    <property type="project" value="UniProtKB-EC"/>
</dbReference>
<keyword evidence="3" id="KW-0547">Nucleotide-binding</keyword>
<dbReference type="GO" id="GO:0006974">
    <property type="term" value="P:DNA damage response"/>
    <property type="evidence" value="ECO:0007669"/>
    <property type="project" value="TreeGrafter"/>
</dbReference>
<comment type="pathway">
    <text evidence="7">Carbohydrate acid metabolism; 2-dehydro-3-deoxy-D-gluconate degradation; D-glyceraldehyde 3-phosphate and pyruvate from 2-dehydro-3-deoxy-D-gluconate: step 1/2.</text>
</comment>
<name>F9S1E7_9VIBR</name>
<evidence type="ECO:0000256" key="6">
    <source>
        <dbReference type="ARBA" id="ARBA00023277"/>
    </source>
</evidence>
<dbReference type="PANTHER" id="PTHR43085">
    <property type="entry name" value="HEXOKINASE FAMILY MEMBER"/>
    <property type="match status" value="1"/>
</dbReference>
<dbReference type="InterPro" id="IPR050306">
    <property type="entry name" value="PfkB_Carbo_kinase"/>
</dbReference>
<dbReference type="EC" id="2.7.1.45" evidence="11"/>
<comment type="caution">
    <text evidence="16">The sequence shown here is derived from an EMBL/GenBank/DDBJ whole genome shotgun (WGS) entry which is preliminary data.</text>
</comment>
<reference evidence="16 17" key="1">
    <citation type="journal article" date="2012" name="Int. J. Syst. Evol. Microbiol.">
        <title>Vibrio caribbeanicus sp. nov., isolated from the marine sponge Scleritoderma cyanea.</title>
        <authorList>
            <person name="Hoffmann M."/>
            <person name="Monday S.R."/>
            <person name="Allard M.W."/>
            <person name="Strain E.A."/>
            <person name="Whittaker P."/>
            <person name="Naum M."/>
            <person name="McCarthy P.J."/>
            <person name="Lopez J.V."/>
            <person name="Fischer M."/>
            <person name="Brown E.W."/>
        </authorList>
    </citation>
    <scope>NUCLEOTIDE SEQUENCE [LARGE SCALE GENOMIC DNA]</scope>
    <source>
        <strain evidence="16 17">ATCC 700023</strain>
    </source>
</reference>
<dbReference type="CDD" id="cd01166">
    <property type="entry name" value="KdgK"/>
    <property type="match status" value="1"/>
</dbReference>
<evidence type="ECO:0000256" key="8">
    <source>
        <dbReference type="ARBA" id="ARBA00044254"/>
    </source>
</evidence>
<dbReference type="InterPro" id="IPR002173">
    <property type="entry name" value="Carboh/pur_kinase_PfkB_CS"/>
</dbReference>
<evidence type="ECO:0000256" key="10">
    <source>
        <dbReference type="ARBA" id="ARBA00054997"/>
    </source>
</evidence>
<dbReference type="Pfam" id="PF00294">
    <property type="entry name" value="PfkB"/>
    <property type="match status" value="1"/>
</dbReference>
<proteinExistence type="inferred from homology"/>
<evidence type="ECO:0000256" key="12">
    <source>
        <dbReference type="ARBA" id="ARBA00067931"/>
    </source>
</evidence>
<keyword evidence="6" id="KW-0119">Carbohydrate metabolism</keyword>
<keyword evidence="4 16" id="KW-0418">Kinase</keyword>
<dbReference type="GO" id="GO:0019698">
    <property type="term" value="P:D-galacturonate catabolic process"/>
    <property type="evidence" value="ECO:0007669"/>
    <property type="project" value="TreeGrafter"/>
</dbReference>
<dbReference type="InterPro" id="IPR029056">
    <property type="entry name" value="Ribokinase-like"/>
</dbReference>
<feature type="non-terminal residue" evidence="16">
    <location>
        <position position="1"/>
    </location>
</feature>
<sequence>EMKQGFGGDSLNAAVYLKRMSDEQVEACYVSVLGDDKLSETMREHWQAEQINTDWVLRDTQRGTGLYMISVDQFGERSFQYWRSQSAAKYLLQHTEFAFVAEQLLYVDVIFLSGITLAILSQQDRKALVAILKQCRANGVEIVFDSNHRPALWSSVECAQQAYGELFAISDIALVTFDDEQCVWQDEDAHQTLNRLQAQGVSKAIVKLGEQGCLSQEFALESTPTHTAAYWVDTVLDTTSAGDSFNGAFLAQYVNGQALSACCQAGNLLASHVIQHRGAIIPTVVTDPICELIKELK</sequence>
<evidence type="ECO:0000313" key="16">
    <source>
        <dbReference type="EMBL" id="EGU41809.1"/>
    </source>
</evidence>
<evidence type="ECO:0000256" key="14">
    <source>
        <dbReference type="ARBA" id="ARBA00080545"/>
    </source>
</evidence>
<dbReference type="EMBL" id="AFWF01000106">
    <property type="protein sequence ID" value="EGU41809.1"/>
    <property type="molecule type" value="Genomic_DNA"/>
</dbReference>
<dbReference type="Proteomes" id="UP000004605">
    <property type="component" value="Unassembled WGS sequence"/>
</dbReference>
<comment type="similarity">
    <text evidence="1">Belongs to the carbohydrate kinase PfkB family.</text>
</comment>
<evidence type="ECO:0000256" key="7">
    <source>
        <dbReference type="ARBA" id="ARBA00043951"/>
    </source>
</evidence>
<dbReference type="PANTHER" id="PTHR43085:SF15">
    <property type="entry name" value="2-DEHYDRO-3-DEOXYGLUCONOKINASE"/>
    <property type="match status" value="1"/>
</dbReference>
<dbReference type="GO" id="GO:0005524">
    <property type="term" value="F:ATP binding"/>
    <property type="evidence" value="ECO:0007669"/>
    <property type="project" value="UniProtKB-KW"/>
</dbReference>
<accession>F9S1E7</accession>
<evidence type="ECO:0000256" key="2">
    <source>
        <dbReference type="ARBA" id="ARBA00022679"/>
    </source>
</evidence>
<evidence type="ECO:0000259" key="15">
    <source>
        <dbReference type="Pfam" id="PF00294"/>
    </source>
</evidence>
<keyword evidence="17" id="KW-1185">Reference proteome</keyword>
<evidence type="ECO:0000256" key="4">
    <source>
        <dbReference type="ARBA" id="ARBA00022777"/>
    </source>
</evidence>